<dbReference type="EMBL" id="FOIB01000013">
    <property type="protein sequence ID" value="SEU38539.1"/>
    <property type="molecule type" value="Genomic_DNA"/>
</dbReference>
<organism evidence="1 4">
    <name type="scientific">Myxococcus fulvus</name>
    <dbReference type="NCBI Taxonomy" id="33"/>
    <lineage>
        <taxon>Bacteria</taxon>
        <taxon>Pseudomonadati</taxon>
        <taxon>Myxococcota</taxon>
        <taxon>Myxococcia</taxon>
        <taxon>Myxococcales</taxon>
        <taxon>Cystobacterineae</taxon>
        <taxon>Myxococcaceae</taxon>
        <taxon>Myxococcus</taxon>
    </lineage>
</organism>
<evidence type="ECO:0000313" key="2">
    <source>
        <dbReference type="EMBL" id="SEU38539.1"/>
    </source>
</evidence>
<dbReference type="OrthoDB" id="7191978at2"/>
<sequence>MPTLMVRYKVKDEGVPEVVAAVQAAFAAIEAKRLPKLRYAYFHHPESREFFALLELEEGAENPLFGIPEARALQATVARHALGDAPTPRPWVMLGSHGFAR</sequence>
<evidence type="ECO:0000313" key="4">
    <source>
        <dbReference type="Proteomes" id="UP000321514"/>
    </source>
</evidence>
<keyword evidence="3" id="KW-1185">Reference proteome</keyword>
<accession>A0A511TFJ2</accession>
<evidence type="ECO:0008006" key="5">
    <source>
        <dbReference type="Google" id="ProtNLM"/>
    </source>
</evidence>
<evidence type="ECO:0000313" key="3">
    <source>
        <dbReference type="Proteomes" id="UP000183760"/>
    </source>
</evidence>
<dbReference type="RefSeq" id="WP_074958374.1">
    <property type="nucleotide sequence ID" value="NZ_BJXR01000072.1"/>
</dbReference>
<comment type="caution">
    <text evidence="1">The sequence shown here is derived from an EMBL/GenBank/DDBJ whole genome shotgun (WGS) entry which is preliminary data.</text>
</comment>
<dbReference type="AlphaFoldDB" id="A0A511TFJ2"/>
<name>A0A511TFJ2_MYXFU</name>
<dbReference type="Proteomes" id="UP000183760">
    <property type="component" value="Unassembled WGS sequence"/>
</dbReference>
<reference evidence="1 4" key="2">
    <citation type="submission" date="2019-07" db="EMBL/GenBank/DDBJ databases">
        <title>Whole genome shotgun sequence of Myxococcus fulvus NBRC 100333.</title>
        <authorList>
            <person name="Hosoyama A."/>
            <person name="Uohara A."/>
            <person name="Ohji S."/>
            <person name="Ichikawa N."/>
        </authorList>
    </citation>
    <scope>NUCLEOTIDE SEQUENCE [LARGE SCALE GENOMIC DNA]</scope>
    <source>
        <strain evidence="1 4">NBRC 100333</strain>
    </source>
</reference>
<reference evidence="2 3" key="1">
    <citation type="submission" date="2016-10" db="EMBL/GenBank/DDBJ databases">
        <authorList>
            <person name="Varghese N."/>
            <person name="Submissions S."/>
        </authorList>
    </citation>
    <scope>NUCLEOTIDE SEQUENCE [LARGE SCALE GENOMIC DNA]</scope>
    <source>
        <strain evidence="2 3">DSM 16525</strain>
    </source>
</reference>
<protein>
    <recommendedName>
        <fullName evidence="5">ABM domain-containing protein</fullName>
    </recommendedName>
</protein>
<gene>
    <name evidence="1" type="ORF">MFU01_79710</name>
    <name evidence="2" type="ORF">SAMN05443572_113102</name>
</gene>
<dbReference type="EMBL" id="BJXR01000072">
    <property type="protein sequence ID" value="GEN12934.1"/>
    <property type="molecule type" value="Genomic_DNA"/>
</dbReference>
<dbReference type="Proteomes" id="UP000321514">
    <property type="component" value="Unassembled WGS sequence"/>
</dbReference>
<evidence type="ECO:0000313" key="1">
    <source>
        <dbReference type="EMBL" id="GEN12934.1"/>
    </source>
</evidence>
<proteinExistence type="predicted"/>